<dbReference type="Proteomes" id="UP000297053">
    <property type="component" value="Chromosome"/>
</dbReference>
<protein>
    <submittedName>
        <fullName evidence="4">Redoxin domain-containing protein</fullName>
    </submittedName>
</protein>
<proteinExistence type="predicted"/>
<evidence type="ECO:0000256" key="1">
    <source>
        <dbReference type="ARBA" id="ARBA00023284"/>
    </source>
</evidence>
<feature type="compositionally biased region" description="Acidic residues" evidence="2">
    <location>
        <begin position="341"/>
        <end position="357"/>
    </location>
</feature>
<reference evidence="4 5" key="2">
    <citation type="submission" date="2019-04" db="EMBL/GenBank/DDBJ databases">
        <authorList>
            <person name="Yang S."/>
            <person name="Wei W."/>
        </authorList>
    </citation>
    <scope>NUCLEOTIDE SEQUENCE [LARGE SCALE GENOMIC DNA]</scope>
    <source>
        <strain evidence="5">ZP60</strain>
    </source>
</reference>
<reference evidence="4 5" key="1">
    <citation type="submission" date="2019-04" db="EMBL/GenBank/DDBJ databases">
        <title>Complete genome sequence of Arthrobacter sp. ZXY-2 associated with effective atrazine degradation and salt adaptation.</title>
        <authorList>
            <person name="Zhao X."/>
        </authorList>
    </citation>
    <scope>NUCLEOTIDE SEQUENCE [LARGE SCALE GENOMIC DNA]</scope>
    <source>
        <strain evidence="5">ZP60</strain>
    </source>
</reference>
<accession>A0A4D6KBE4</accession>
<dbReference type="Pfam" id="PF00578">
    <property type="entry name" value="AhpC-TSA"/>
    <property type="match status" value="1"/>
</dbReference>
<evidence type="ECO:0000259" key="3">
    <source>
        <dbReference type="PROSITE" id="PS51352"/>
    </source>
</evidence>
<feature type="domain" description="Thioredoxin" evidence="3">
    <location>
        <begin position="2"/>
        <end position="157"/>
    </location>
</feature>
<dbReference type="PANTHER" id="PTHR43110">
    <property type="entry name" value="THIOL PEROXIDASE"/>
    <property type="match status" value="1"/>
</dbReference>
<name>A0A4D6KBE4_9EURY</name>
<dbReference type="InterPro" id="IPR000866">
    <property type="entry name" value="AhpC/TSA"/>
</dbReference>
<feature type="compositionally biased region" description="Acidic residues" evidence="2">
    <location>
        <begin position="279"/>
        <end position="294"/>
    </location>
</feature>
<dbReference type="KEGG" id="halz:E5139_06920"/>
<dbReference type="EMBL" id="CP039375">
    <property type="protein sequence ID" value="QCD65380.1"/>
    <property type="molecule type" value="Genomic_DNA"/>
</dbReference>
<dbReference type="InterPro" id="IPR036249">
    <property type="entry name" value="Thioredoxin-like_sf"/>
</dbReference>
<dbReference type="PROSITE" id="PS51352">
    <property type="entry name" value="THIOREDOXIN_2"/>
    <property type="match status" value="1"/>
</dbReference>
<feature type="region of interest" description="Disordered" evidence="2">
    <location>
        <begin position="316"/>
        <end position="517"/>
    </location>
</feature>
<dbReference type="PANTHER" id="PTHR43110:SF1">
    <property type="entry name" value="THIOL PEROXIDASE"/>
    <property type="match status" value="1"/>
</dbReference>
<dbReference type="SUPFAM" id="SSF52833">
    <property type="entry name" value="Thioredoxin-like"/>
    <property type="match status" value="1"/>
</dbReference>
<organism evidence="4 5">
    <name type="scientific">Halomicrobium mukohataei</name>
    <dbReference type="NCBI Taxonomy" id="57705"/>
    <lineage>
        <taxon>Archaea</taxon>
        <taxon>Methanobacteriati</taxon>
        <taxon>Methanobacteriota</taxon>
        <taxon>Stenosarchaea group</taxon>
        <taxon>Halobacteria</taxon>
        <taxon>Halobacteriales</taxon>
        <taxon>Haloarculaceae</taxon>
        <taxon>Halomicrobium</taxon>
    </lineage>
</organism>
<dbReference type="GO" id="GO:0016209">
    <property type="term" value="F:antioxidant activity"/>
    <property type="evidence" value="ECO:0007669"/>
    <property type="project" value="InterPro"/>
</dbReference>
<gene>
    <name evidence="4" type="ORF">E5139_06920</name>
</gene>
<sequence length="517" mass="55258">MISEGDEAPRFELPAVVDGEHRRVALDEYLGEDVVILAFYPGDFNPACDEESDLDELDLFTMQKDVSVLGISADTLYSHAAFAEAYDLHVPLLSDTRREVAREYGVTFEDAVGQALIERAVFVVDHDGVVRYAWSTQSPLALPDVDAIKDTIGDTGGDDTAFARYRVGHAHYTEGRRAFTSAMGSYQDSEWMLAQSDFGRAQEAFEEAADHFDSAVRFVDDADLSTYYERAEEKATALWQAAEWLSESASEYSSGAGAAGQRLRDDAERPLETARDIGEPIDPDDWPPDLDADDAQSILPQDDDAEVELAIDIDEAATGGPEADAPSLDDTPAGERSSDEAGGEEEIDDDELQEIEAELTANQPDDPTGGDLEETPTSMVDAPPDADDGDAGGDDDPAELQADLETGQSAGEGSRADGPDEERADSTPDTPSLDPDEADVPPPGSGSLEPGGGSGDGAALDDDDGGASLDDGPDQRDHLDETDELDEPDGASDEDMAAIPTEEELAEDDADDDGERY</sequence>
<evidence type="ECO:0000313" key="4">
    <source>
        <dbReference type="EMBL" id="QCD65380.1"/>
    </source>
</evidence>
<feature type="region of interest" description="Disordered" evidence="2">
    <location>
        <begin position="276"/>
        <end position="296"/>
    </location>
</feature>
<dbReference type="GeneID" id="42178654"/>
<evidence type="ECO:0000256" key="2">
    <source>
        <dbReference type="SAM" id="MobiDB-lite"/>
    </source>
</evidence>
<dbReference type="OMA" id="VGHAHYT"/>
<dbReference type="RefSeq" id="WP_015761727.1">
    <property type="nucleotide sequence ID" value="NZ_CP039375.1"/>
</dbReference>
<dbReference type="InterPro" id="IPR050455">
    <property type="entry name" value="Tpx_Peroxidase_subfamily"/>
</dbReference>
<evidence type="ECO:0000313" key="5">
    <source>
        <dbReference type="Proteomes" id="UP000297053"/>
    </source>
</evidence>
<dbReference type="GO" id="GO:0016491">
    <property type="term" value="F:oxidoreductase activity"/>
    <property type="evidence" value="ECO:0007669"/>
    <property type="project" value="InterPro"/>
</dbReference>
<dbReference type="AlphaFoldDB" id="A0A4D6KBE4"/>
<feature type="compositionally biased region" description="Acidic residues" evidence="2">
    <location>
        <begin position="384"/>
        <end position="398"/>
    </location>
</feature>
<feature type="compositionally biased region" description="Acidic residues" evidence="2">
    <location>
        <begin position="480"/>
        <end position="517"/>
    </location>
</feature>
<dbReference type="InterPro" id="IPR013766">
    <property type="entry name" value="Thioredoxin_domain"/>
</dbReference>
<keyword evidence="1" id="KW-0676">Redox-active center</keyword>
<dbReference type="Gene3D" id="3.40.30.10">
    <property type="entry name" value="Glutaredoxin"/>
    <property type="match status" value="1"/>
</dbReference>